<evidence type="ECO:0000256" key="8">
    <source>
        <dbReference type="SAM" id="MobiDB-lite"/>
    </source>
</evidence>
<dbReference type="SUPFAM" id="SSF54762">
    <property type="entry name" value="Signal recognition particle alu RNA binding heterodimer, SRP9/14"/>
    <property type="match status" value="1"/>
</dbReference>
<feature type="compositionally biased region" description="Basic residues" evidence="8">
    <location>
        <begin position="126"/>
        <end position="136"/>
    </location>
</feature>
<dbReference type="GO" id="GO:0030942">
    <property type="term" value="F:endoplasmic reticulum signal peptide binding"/>
    <property type="evidence" value="ECO:0007669"/>
    <property type="project" value="UniProtKB-UniRule"/>
</dbReference>
<comment type="function">
    <text evidence="7">Component of the signal recognition particle (SRP) complex, a ribonucleoprotein complex that mediates the cotranslational targeting of secretory and membrane proteins to the endoplasmic reticulum (ER).</text>
</comment>
<evidence type="ECO:0000313" key="9">
    <source>
        <dbReference type="EMBL" id="KIY65938.1"/>
    </source>
</evidence>
<dbReference type="Gene3D" id="3.30.720.10">
    <property type="entry name" value="Signal recognition particle alu RNA binding heterodimer, srp9/1"/>
    <property type="match status" value="1"/>
</dbReference>
<dbReference type="GO" id="GO:0006614">
    <property type="term" value="P:SRP-dependent cotranslational protein targeting to membrane"/>
    <property type="evidence" value="ECO:0007669"/>
    <property type="project" value="UniProtKB-UniRule"/>
</dbReference>
<dbReference type="Proteomes" id="UP000054007">
    <property type="component" value="Unassembled WGS sequence"/>
</dbReference>
<organism evidence="9 10">
    <name type="scientific">Cylindrobasidium torrendii FP15055 ss-10</name>
    <dbReference type="NCBI Taxonomy" id="1314674"/>
    <lineage>
        <taxon>Eukaryota</taxon>
        <taxon>Fungi</taxon>
        <taxon>Dikarya</taxon>
        <taxon>Basidiomycota</taxon>
        <taxon>Agaricomycotina</taxon>
        <taxon>Agaricomycetes</taxon>
        <taxon>Agaricomycetidae</taxon>
        <taxon>Agaricales</taxon>
        <taxon>Marasmiineae</taxon>
        <taxon>Physalacriaceae</taxon>
        <taxon>Cylindrobasidium</taxon>
    </lineage>
</organism>
<feature type="compositionally biased region" description="Basic and acidic residues" evidence="8">
    <location>
        <begin position="148"/>
        <end position="162"/>
    </location>
</feature>
<dbReference type="OrthoDB" id="19209at2759"/>
<comment type="subcellular location">
    <subcellularLocation>
        <location evidence="1 7">Cytoplasm</location>
    </subcellularLocation>
</comment>
<dbReference type="InterPro" id="IPR009018">
    <property type="entry name" value="Signal_recog_particle_SRP9/14"/>
</dbReference>
<evidence type="ECO:0000256" key="1">
    <source>
        <dbReference type="ARBA" id="ARBA00004496"/>
    </source>
</evidence>
<dbReference type="GO" id="GO:0008312">
    <property type="term" value="F:7S RNA binding"/>
    <property type="evidence" value="ECO:0007669"/>
    <property type="project" value="UniProtKB-UniRule"/>
</dbReference>
<feature type="compositionally biased region" description="Basic residues" evidence="8">
    <location>
        <begin position="93"/>
        <end position="102"/>
    </location>
</feature>
<comment type="similarity">
    <text evidence="2 7">Belongs to the SRP14 family.</text>
</comment>
<proteinExistence type="inferred from homology"/>
<evidence type="ECO:0000256" key="4">
    <source>
        <dbReference type="ARBA" id="ARBA00022884"/>
    </source>
</evidence>
<gene>
    <name evidence="9" type="ORF">CYLTODRAFT_399568</name>
</gene>
<evidence type="ECO:0000256" key="2">
    <source>
        <dbReference type="ARBA" id="ARBA00010349"/>
    </source>
</evidence>
<keyword evidence="6 7" id="KW-0687">Ribonucleoprotein</keyword>
<feature type="region of interest" description="Disordered" evidence="8">
    <location>
        <begin position="93"/>
        <end position="162"/>
    </location>
</feature>
<evidence type="ECO:0000256" key="6">
    <source>
        <dbReference type="ARBA" id="ARBA00023274"/>
    </source>
</evidence>
<keyword evidence="10" id="KW-1185">Reference proteome</keyword>
<dbReference type="AlphaFoldDB" id="A0A0D7B5V5"/>
<dbReference type="Pfam" id="PF02290">
    <property type="entry name" value="SRP14"/>
    <property type="match status" value="1"/>
</dbReference>
<evidence type="ECO:0000256" key="7">
    <source>
        <dbReference type="RuleBase" id="RU368100"/>
    </source>
</evidence>
<dbReference type="PANTHER" id="PTHR12013">
    <property type="entry name" value="SIGNAL RECOGNITION PARTICLE 14 KD PROTEIN"/>
    <property type="match status" value="1"/>
</dbReference>
<comment type="subunit">
    <text evidence="7">Component of a fungal signal recognition particle (SRP) complex that consists of a 7SL RNA molecule (scR1) and at least six protein subunits: SRP72, SRP68, SRP54, SEC65, SRP21 and SRP14.</text>
</comment>
<keyword evidence="5 7" id="KW-0733">Signal recognition particle</keyword>
<accession>A0A0D7B5V5</accession>
<dbReference type="GO" id="GO:0005786">
    <property type="term" value="C:signal recognition particle, endoplasmic reticulum targeting"/>
    <property type="evidence" value="ECO:0007669"/>
    <property type="project" value="UniProtKB-UniRule"/>
</dbReference>
<protein>
    <recommendedName>
        <fullName evidence="7">Signal recognition particle subunit SRP14</fullName>
    </recommendedName>
    <alternativeName>
        <fullName evidence="7">Signal recognition particle 14 kDa protein</fullName>
    </alternativeName>
</protein>
<keyword evidence="4 7" id="KW-0694">RNA-binding</keyword>
<dbReference type="InterPro" id="IPR003210">
    <property type="entry name" value="Signal_recog_particle_SRP14"/>
</dbReference>
<evidence type="ECO:0000256" key="3">
    <source>
        <dbReference type="ARBA" id="ARBA00022490"/>
    </source>
</evidence>
<name>A0A0D7B5V5_9AGAR</name>
<evidence type="ECO:0000256" key="5">
    <source>
        <dbReference type="ARBA" id="ARBA00023135"/>
    </source>
</evidence>
<dbReference type="STRING" id="1314674.A0A0D7B5V5"/>
<evidence type="ECO:0000313" key="10">
    <source>
        <dbReference type="Proteomes" id="UP000054007"/>
    </source>
</evidence>
<reference evidence="9 10" key="1">
    <citation type="journal article" date="2015" name="Fungal Genet. Biol.">
        <title>Evolution of novel wood decay mechanisms in Agaricales revealed by the genome sequences of Fistulina hepatica and Cylindrobasidium torrendii.</title>
        <authorList>
            <person name="Floudas D."/>
            <person name="Held B.W."/>
            <person name="Riley R."/>
            <person name="Nagy L.G."/>
            <person name="Koehler G."/>
            <person name="Ransdell A.S."/>
            <person name="Younus H."/>
            <person name="Chow J."/>
            <person name="Chiniquy J."/>
            <person name="Lipzen A."/>
            <person name="Tritt A."/>
            <person name="Sun H."/>
            <person name="Haridas S."/>
            <person name="LaButti K."/>
            <person name="Ohm R.A."/>
            <person name="Kues U."/>
            <person name="Blanchette R.A."/>
            <person name="Grigoriev I.V."/>
            <person name="Minto R.E."/>
            <person name="Hibbett D.S."/>
        </authorList>
    </citation>
    <scope>NUCLEOTIDE SEQUENCE [LARGE SCALE GENOMIC DNA]</scope>
    <source>
        <strain evidence="9 10">FP15055 ss-10</strain>
    </source>
</reference>
<dbReference type="EMBL" id="KN880571">
    <property type="protein sequence ID" value="KIY65938.1"/>
    <property type="molecule type" value="Genomic_DNA"/>
</dbReference>
<sequence length="162" mass="18396">MQLVDSETFLQNLQKLFAKSQDTGSIWLTHKRLTHDGENATITEGADDSREYQCLVRLSDGGKYKYETKVSSAEVFKFNTAYGTLLKASFTQLRKRDKKREKQKADELARKKQKLAEPVIVDGKKRGAGRRKRQRQLKAAGKQQTAVERAKAKEMARSSESA</sequence>
<keyword evidence="3 7" id="KW-0963">Cytoplasm</keyword>